<reference evidence="2 3" key="1">
    <citation type="submission" date="2019-07" db="EMBL/GenBank/DDBJ databases">
        <title>Whole genome shotgun sequence of Nocardia ninae NBRC 108245.</title>
        <authorList>
            <person name="Hosoyama A."/>
            <person name="Uohara A."/>
            <person name="Ohji S."/>
            <person name="Ichikawa N."/>
        </authorList>
    </citation>
    <scope>NUCLEOTIDE SEQUENCE [LARGE SCALE GENOMIC DNA]</scope>
    <source>
        <strain evidence="2 3">NBRC 108245</strain>
    </source>
</reference>
<sequence length="199" mass="21839">MFMHNNDMDALTFLRADHESVLGMLESLERGRGAGETGFRARGDMATSLVMAASQHEVVEEQLFWPAVRRTLPDGNELADQAIAQEEAAKELLQQIEKSAVGSTEFEEALTEFSSSARLHIEFEQGQVWPRFAAAERPEALNELGRKMAAARKLAPTRPHPETPARPGVLKTAGVVVAAIDKLRDLTSGRRSKQPPPPS</sequence>
<dbReference type="PANTHER" id="PTHR35585:SF1">
    <property type="entry name" value="HHE DOMAIN PROTEIN (AFU_ORTHOLOGUE AFUA_4G00730)"/>
    <property type="match status" value="1"/>
</dbReference>
<gene>
    <name evidence="2" type="ORF">NN4_04600</name>
</gene>
<organism evidence="2 3">
    <name type="scientific">Nocardia ninae NBRC 108245</name>
    <dbReference type="NCBI Taxonomy" id="1210091"/>
    <lineage>
        <taxon>Bacteria</taxon>
        <taxon>Bacillati</taxon>
        <taxon>Actinomycetota</taxon>
        <taxon>Actinomycetes</taxon>
        <taxon>Mycobacteriales</taxon>
        <taxon>Nocardiaceae</taxon>
        <taxon>Nocardia</taxon>
    </lineage>
</organism>
<name>A0A511M5P2_9NOCA</name>
<evidence type="ECO:0000313" key="2">
    <source>
        <dbReference type="EMBL" id="GEM35941.1"/>
    </source>
</evidence>
<accession>A0A511M5P2</accession>
<dbReference type="EMBL" id="BJXA01000002">
    <property type="protein sequence ID" value="GEM35941.1"/>
    <property type="molecule type" value="Genomic_DNA"/>
</dbReference>
<dbReference type="PANTHER" id="PTHR35585">
    <property type="entry name" value="HHE DOMAIN PROTEIN (AFU_ORTHOLOGUE AFUA_4G00730)"/>
    <property type="match status" value="1"/>
</dbReference>
<dbReference type="Proteomes" id="UP000321424">
    <property type="component" value="Unassembled WGS sequence"/>
</dbReference>
<evidence type="ECO:0000259" key="1">
    <source>
        <dbReference type="Pfam" id="PF01814"/>
    </source>
</evidence>
<proteinExistence type="predicted"/>
<dbReference type="RefSeq" id="WP_308633296.1">
    <property type="nucleotide sequence ID" value="NZ_BJXA01000002.1"/>
</dbReference>
<dbReference type="Pfam" id="PF01814">
    <property type="entry name" value="Hemerythrin"/>
    <property type="match status" value="1"/>
</dbReference>
<keyword evidence="3" id="KW-1185">Reference proteome</keyword>
<dbReference type="AlphaFoldDB" id="A0A511M5P2"/>
<protein>
    <submittedName>
        <fullName evidence="2">Hemerythrin</fullName>
    </submittedName>
</protein>
<evidence type="ECO:0000313" key="3">
    <source>
        <dbReference type="Proteomes" id="UP000321424"/>
    </source>
</evidence>
<dbReference type="InterPro" id="IPR012312">
    <property type="entry name" value="Hemerythrin-like"/>
</dbReference>
<feature type="domain" description="Hemerythrin-like" evidence="1">
    <location>
        <begin position="10"/>
        <end position="130"/>
    </location>
</feature>
<comment type="caution">
    <text evidence="2">The sequence shown here is derived from an EMBL/GenBank/DDBJ whole genome shotgun (WGS) entry which is preliminary data.</text>
</comment>
<dbReference type="Gene3D" id="1.20.120.520">
    <property type="entry name" value="nmb1532 protein domain like"/>
    <property type="match status" value="1"/>
</dbReference>